<comment type="caution">
    <text evidence="1">The sequence shown here is derived from an EMBL/GenBank/DDBJ whole genome shotgun (WGS) entry which is preliminary data.</text>
</comment>
<protein>
    <submittedName>
        <fullName evidence="1">Uncharacterized protein</fullName>
    </submittedName>
</protein>
<evidence type="ECO:0000313" key="2">
    <source>
        <dbReference type="Proteomes" id="UP000295601"/>
    </source>
</evidence>
<dbReference type="Proteomes" id="UP000295601">
    <property type="component" value="Unassembled WGS sequence"/>
</dbReference>
<name>A0A4R6RRV3_9MICO</name>
<organism evidence="1 2">
    <name type="scientific">Leucobacter luti</name>
    <dbReference type="NCBI Taxonomy" id="340320"/>
    <lineage>
        <taxon>Bacteria</taxon>
        <taxon>Bacillati</taxon>
        <taxon>Actinomycetota</taxon>
        <taxon>Actinomycetes</taxon>
        <taxon>Micrococcales</taxon>
        <taxon>Microbacteriaceae</taxon>
        <taxon>Leucobacter</taxon>
    </lineage>
</organism>
<dbReference type="EMBL" id="SNYA01000009">
    <property type="protein sequence ID" value="TDP89563.1"/>
    <property type="molecule type" value="Genomic_DNA"/>
</dbReference>
<reference evidence="1 2" key="1">
    <citation type="submission" date="2019-03" db="EMBL/GenBank/DDBJ databases">
        <title>Genomic analyses of the natural microbiome of Caenorhabditis elegans.</title>
        <authorList>
            <person name="Samuel B."/>
        </authorList>
    </citation>
    <scope>NUCLEOTIDE SEQUENCE [LARGE SCALE GENOMIC DNA]</scope>
    <source>
        <strain evidence="1 2">JUb18</strain>
    </source>
</reference>
<accession>A0A4R6RRV3</accession>
<dbReference type="AlphaFoldDB" id="A0A4R6RRV3"/>
<evidence type="ECO:0000313" key="1">
    <source>
        <dbReference type="EMBL" id="TDP89563.1"/>
    </source>
</evidence>
<sequence>MLTMSILLALATVAACAVGLLLTAAAWALPPQILPLLATAEGRRHARLARGIVLHARRTGSPYGLRLNSFVVDGAGDLAALFQMRDPRQQGLPEAARFEALRLTGRPAIWDERLLQVRRKTILAYSVK</sequence>
<gene>
    <name evidence="1" type="ORF">EDF62_3316</name>
</gene>
<proteinExistence type="predicted"/>
<dbReference type="RefSeq" id="WP_133617810.1">
    <property type="nucleotide sequence ID" value="NZ_SNYA01000009.1"/>
</dbReference>
<keyword evidence="2" id="KW-1185">Reference proteome</keyword>